<dbReference type="AlphaFoldDB" id="A0A6J4TZ09"/>
<dbReference type="SUPFAM" id="SSF81301">
    <property type="entry name" value="Nucleotidyltransferase"/>
    <property type="match status" value="1"/>
</dbReference>
<accession>A0A6J4TZ09</accession>
<reference evidence="2" key="1">
    <citation type="submission" date="2020-02" db="EMBL/GenBank/DDBJ databases">
        <authorList>
            <person name="Meier V. D."/>
        </authorList>
    </citation>
    <scope>NUCLEOTIDE SEQUENCE</scope>
    <source>
        <strain evidence="2">AVDCRST_MAG79</strain>
    </source>
</reference>
<dbReference type="InterPro" id="IPR043519">
    <property type="entry name" value="NT_sf"/>
</dbReference>
<sequence>MLVGERAEEVRVLLERLAAWAGRRPDVCALALVGSWARGAAGPTSDVDVVLLTTEPWRYVDHVDWLDDVGAVHLLQTRSWGAVTERRVALPSGLEVEFGIGSPSWASTDPVDPGTRRVVTDGLGVLHDPDGALARLVAAC</sequence>
<dbReference type="Pfam" id="PF01909">
    <property type="entry name" value="NTP_transf_2"/>
    <property type="match status" value="1"/>
</dbReference>
<dbReference type="InterPro" id="IPR002934">
    <property type="entry name" value="Polymerase_NTP_transf_dom"/>
</dbReference>
<proteinExistence type="predicted"/>
<dbReference type="EMBL" id="CADCWC010000218">
    <property type="protein sequence ID" value="CAA9536272.1"/>
    <property type="molecule type" value="Genomic_DNA"/>
</dbReference>
<gene>
    <name evidence="2" type="ORF">AVDCRST_MAG79-1398</name>
</gene>
<protein>
    <recommendedName>
        <fullName evidence="1">Polymerase nucleotidyl transferase domain-containing protein</fullName>
    </recommendedName>
</protein>
<organism evidence="2">
    <name type="scientific">uncultured Thermoleophilia bacterium</name>
    <dbReference type="NCBI Taxonomy" id="1497501"/>
    <lineage>
        <taxon>Bacteria</taxon>
        <taxon>Bacillati</taxon>
        <taxon>Actinomycetota</taxon>
        <taxon>Thermoleophilia</taxon>
        <taxon>environmental samples</taxon>
    </lineage>
</organism>
<evidence type="ECO:0000259" key="1">
    <source>
        <dbReference type="Pfam" id="PF01909"/>
    </source>
</evidence>
<dbReference type="GO" id="GO:0016779">
    <property type="term" value="F:nucleotidyltransferase activity"/>
    <property type="evidence" value="ECO:0007669"/>
    <property type="project" value="InterPro"/>
</dbReference>
<dbReference type="Gene3D" id="3.30.460.10">
    <property type="entry name" value="Beta Polymerase, domain 2"/>
    <property type="match status" value="1"/>
</dbReference>
<feature type="domain" description="Polymerase nucleotidyl transferase" evidence="1">
    <location>
        <begin position="27"/>
        <end position="72"/>
    </location>
</feature>
<name>A0A6J4TZ09_9ACTN</name>
<evidence type="ECO:0000313" key="2">
    <source>
        <dbReference type="EMBL" id="CAA9536272.1"/>
    </source>
</evidence>
<dbReference type="CDD" id="cd05403">
    <property type="entry name" value="NT_KNTase_like"/>
    <property type="match status" value="1"/>
</dbReference>